<evidence type="ECO:0000256" key="2">
    <source>
        <dbReference type="ARBA" id="ARBA00022633"/>
    </source>
</evidence>
<gene>
    <name evidence="8" type="primary">entQ</name>
    <name evidence="9" type="synonym">seq</name>
</gene>
<keyword evidence="2" id="KW-0766">Superantigen</keyword>
<dbReference type="InterPro" id="IPR016091">
    <property type="entry name" value="SuperAg_toxin_C"/>
</dbReference>
<dbReference type="EMBL" id="U93688">
    <property type="protein sequence ID" value="AAL67620.1"/>
    <property type="molecule type" value="Genomic_DNA"/>
</dbReference>
<name>Q8VLW7_STAAU</name>
<evidence type="ECO:0000256" key="3">
    <source>
        <dbReference type="ARBA" id="ARBA00022656"/>
    </source>
</evidence>
<keyword evidence="3" id="KW-0800">Toxin</keyword>
<dbReference type="InterPro" id="IPR013307">
    <property type="entry name" value="Superantigen_bac"/>
</dbReference>
<dbReference type="SUPFAM" id="SSF50203">
    <property type="entry name" value="Bacterial enterotoxins"/>
    <property type="match status" value="1"/>
</dbReference>
<dbReference type="InterPro" id="IPR006177">
    <property type="entry name" value="Toxin_bac"/>
</dbReference>
<dbReference type="InterPro" id="IPR006126">
    <property type="entry name" value="Staph/Strept_toxin_CS"/>
</dbReference>
<organism evidence="8">
    <name type="scientific">Staphylococcus aureus</name>
    <dbReference type="NCBI Taxonomy" id="1280"/>
    <lineage>
        <taxon>Bacteria</taxon>
        <taxon>Bacillati</taxon>
        <taxon>Bacillota</taxon>
        <taxon>Bacilli</taxon>
        <taxon>Bacillales</taxon>
        <taxon>Staphylococcaceae</taxon>
        <taxon>Staphylococcus</taxon>
    </lineage>
</organism>
<evidence type="ECO:0000259" key="7">
    <source>
        <dbReference type="Pfam" id="PF02876"/>
    </source>
</evidence>
<evidence type="ECO:0000256" key="5">
    <source>
        <dbReference type="ARBA" id="ARBA00022861"/>
    </source>
</evidence>
<proteinExistence type="inferred from homology"/>
<dbReference type="Gene3D" id="2.40.50.110">
    <property type="match status" value="1"/>
</dbReference>
<dbReference type="GO" id="GO:0005576">
    <property type="term" value="C:extracellular region"/>
    <property type="evidence" value="ECO:0007669"/>
    <property type="project" value="InterPro"/>
</dbReference>
<reference evidence="9" key="3">
    <citation type="submission" date="2014-08" db="EMBL/GenBank/DDBJ databases">
        <title>Comparative genomics of MRSA.</title>
        <authorList>
            <person name="Yamamoto T."/>
        </authorList>
    </citation>
    <scope>NUCLEOTIDE SEQUENCE</scope>
    <source>
        <strain evidence="9">OC3</strain>
    </source>
</reference>
<feature type="domain" description="Staphylococcal/Streptococcal toxin OB-fold" evidence="6">
    <location>
        <begin position="46"/>
        <end position="122"/>
    </location>
</feature>
<evidence type="ECO:0000256" key="4">
    <source>
        <dbReference type="ARBA" id="ARBA00022729"/>
    </source>
</evidence>
<dbReference type="InterPro" id="IPR006123">
    <property type="entry name" value="Toxin_b-grasp_Staph/Strep"/>
</dbReference>
<dbReference type="Gene3D" id="3.10.20.120">
    <property type="match status" value="1"/>
</dbReference>
<dbReference type="SMR" id="Q8VLW7"/>
<dbReference type="Pfam" id="PF01123">
    <property type="entry name" value="Stap_Strp_toxin"/>
    <property type="match status" value="1"/>
</dbReference>
<protein>
    <submittedName>
        <fullName evidence="9">Seq protein</fullName>
    </submittedName>
    <submittedName>
        <fullName evidence="8">Staphylococcal enterotoxin Q</fullName>
    </submittedName>
</protein>
<keyword evidence="5" id="KW-0260">Enterotoxin</keyword>
<dbReference type="AlphaFoldDB" id="Q8VLW7"/>
<dbReference type="InterPro" id="IPR006173">
    <property type="entry name" value="Staph_tox_OB"/>
</dbReference>
<evidence type="ECO:0000256" key="1">
    <source>
        <dbReference type="ARBA" id="ARBA00008401"/>
    </source>
</evidence>
<sequence length="256" mass="29794">MPIWRCNIKKGAIKMNKIFRILTVSLFFFTFLIKNNLAYADVGVINLRNFYANYEPEKLQGVSSGNFSTSHQLEYIDGKYTLYSQFHNEYEAKRLKDHKVDIFGISYSGLCNTKYMYGGITLANQNLDKPRNIPINLWVNGKQNTISTDKVSTQKKEVTAQEIDIKLRKYLQNEYNIYGFNKTKKGQEYGYQSKFNSGFNKGKITFHLNNEPSFTYDLFYTGTGQAESFLKIYNDNKTIDAENFHLDVEISYEKTE</sequence>
<accession>Q8VLW7</accession>
<dbReference type="PROSITE" id="PS00277">
    <property type="entry name" value="STAPH_STREP_TOXIN_1"/>
    <property type="match status" value="1"/>
</dbReference>
<evidence type="ECO:0000313" key="8">
    <source>
        <dbReference type="EMBL" id="AAL67620.1"/>
    </source>
</evidence>
<comment type="similarity">
    <text evidence="1">Belongs to the staphylococcal/streptococcal toxin family.</text>
</comment>
<reference evidence="8" key="2">
    <citation type="submission" date="2002-01" db="EMBL/GenBank/DDBJ databases">
        <authorList>
            <person name="Barry P.C."/>
            <person name="Novick R.P."/>
        </authorList>
    </citation>
    <scope>NUCLEOTIDE SEQUENCE</scope>
    <source>
        <strain evidence="8">RN4282</strain>
    </source>
</reference>
<evidence type="ECO:0000259" key="6">
    <source>
        <dbReference type="Pfam" id="PF01123"/>
    </source>
</evidence>
<feature type="domain" description="Staphylococcal/Streptococcal toxin beta-grasp" evidence="7">
    <location>
        <begin position="132"/>
        <end position="250"/>
    </location>
</feature>
<dbReference type="SUPFAM" id="SSF54334">
    <property type="entry name" value="Superantigen toxins, C-terminal domain"/>
    <property type="match status" value="1"/>
</dbReference>
<dbReference type="InterPro" id="IPR008992">
    <property type="entry name" value="Enterotoxin"/>
</dbReference>
<evidence type="ECO:0000313" key="9">
    <source>
        <dbReference type="EMBL" id="BAQ25952.1"/>
    </source>
</evidence>
<dbReference type="GO" id="GO:0090729">
    <property type="term" value="F:toxin activity"/>
    <property type="evidence" value="ECO:0007669"/>
    <property type="project" value="UniProtKB-KW"/>
</dbReference>
<keyword evidence="4" id="KW-0732">Signal</keyword>
<dbReference type="PRINTS" id="PR00279">
    <property type="entry name" value="BACTRLTOXIN"/>
</dbReference>
<dbReference type="EMBL" id="AB983198">
    <property type="protein sequence ID" value="BAQ25952.1"/>
    <property type="molecule type" value="Genomic_DNA"/>
</dbReference>
<reference evidence="8" key="1">
    <citation type="journal article" date="1998" name="Mol. Microbiol.">
        <title>The gene for toxic shock toxin is carried by a family of mobile pathogenicity islands in Staphylococcus aureus.</title>
        <authorList>
            <person name="Lindsay J.A."/>
            <person name="Ruzin A."/>
            <person name="Ross H.F."/>
            <person name="Kurepina N."/>
            <person name="Novick R.P."/>
        </authorList>
    </citation>
    <scope>NUCLEOTIDE SEQUENCE</scope>
    <source>
        <strain evidence="8">RN4282</strain>
    </source>
</reference>
<dbReference type="Pfam" id="PF02876">
    <property type="entry name" value="Stap_Strp_tox_C"/>
    <property type="match status" value="1"/>
</dbReference>
<dbReference type="PRINTS" id="PR01898">
    <property type="entry name" value="SAGSUPRFAMLY"/>
</dbReference>
<dbReference type="PROSITE" id="PS00278">
    <property type="entry name" value="STAPH_STREP_TOXIN_2"/>
    <property type="match status" value="1"/>
</dbReference>
<dbReference type="PATRIC" id="fig|1280.3356.peg.901"/>